<evidence type="ECO:0000313" key="2">
    <source>
        <dbReference type="Proteomes" id="UP000198281"/>
    </source>
</evidence>
<evidence type="ECO:0000313" key="1">
    <source>
        <dbReference type="EMBL" id="SNT15622.1"/>
    </source>
</evidence>
<proteinExistence type="predicted"/>
<gene>
    <name evidence="1" type="ORF">SAMN06295912_1502</name>
</gene>
<keyword evidence="2" id="KW-1185">Reference proteome</keyword>
<name>A0A239KD36_9SPHN</name>
<organism evidence="1 2">
    <name type="scientific">Edaphosphingomonas laterariae</name>
    <dbReference type="NCBI Taxonomy" id="861865"/>
    <lineage>
        <taxon>Bacteria</taxon>
        <taxon>Pseudomonadati</taxon>
        <taxon>Pseudomonadota</taxon>
        <taxon>Alphaproteobacteria</taxon>
        <taxon>Sphingomonadales</taxon>
        <taxon>Rhizorhabdaceae</taxon>
        <taxon>Edaphosphingomonas</taxon>
    </lineage>
</organism>
<dbReference type="Proteomes" id="UP000198281">
    <property type="component" value="Unassembled WGS sequence"/>
</dbReference>
<sequence length="63" mass="6656">MVEAEKIALAIEAINSTAKVANVAGDQMGVVGRAPLYVVVNPEEVAQAVIDAIRPWPKLAELD</sequence>
<protein>
    <submittedName>
        <fullName evidence="1">Uncharacterized protein</fullName>
    </submittedName>
</protein>
<dbReference type="EMBL" id="FZOS01000050">
    <property type="protein sequence ID" value="SNT15622.1"/>
    <property type="molecule type" value="Genomic_DNA"/>
</dbReference>
<dbReference type="RefSeq" id="WP_089221304.1">
    <property type="nucleotide sequence ID" value="NZ_FZOS01000050.1"/>
</dbReference>
<dbReference type="AlphaFoldDB" id="A0A239KD36"/>
<accession>A0A239KD36</accession>
<reference evidence="2" key="1">
    <citation type="submission" date="2017-06" db="EMBL/GenBank/DDBJ databases">
        <authorList>
            <person name="Varghese N."/>
            <person name="Submissions S."/>
        </authorList>
    </citation>
    <scope>NUCLEOTIDE SEQUENCE [LARGE SCALE GENOMIC DNA]</scope>
    <source>
        <strain evidence="2">LNB2</strain>
    </source>
</reference>